<keyword evidence="2" id="KW-1185">Reference proteome</keyword>
<reference evidence="1 2" key="1">
    <citation type="submission" date="2011-02" db="EMBL/GenBank/DDBJ databases">
        <title>The Genome Sequence of Sphaeroforma arctica JP610.</title>
        <authorList>
            <consortium name="The Broad Institute Genome Sequencing Platform"/>
            <person name="Russ C."/>
            <person name="Cuomo C."/>
            <person name="Young S.K."/>
            <person name="Zeng Q."/>
            <person name="Gargeya S."/>
            <person name="Alvarado L."/>
            <person name="Berlin A."/>
            <person name="Chapman S.B."/>
            <person name="Chen Z."/>
            <person name="Freedman E."/>
            <person name="Gellesch M."/>
            <person name="Goldberg J."/>
            <person name="Griggs A."/>
            <person name="Gujja S."/>
            <person name="Heilman E."/>
            <person name="Heiman D."/>
            <person name="Howarth C."/>
            <person name="Mehta T."/>
            <person name="Neiman D."/>
            <person name="Pearson M."/>
            <person name="Roberts A."/>
            <person name="Saif S."/>
            <person name="Shea T."/>
            <person name="Shenoy N."/>
            <person name="Sisk P."/>
            <person name="Stolte C."/>
            <person name="Sykes S."/>
            <person name="White J."/>
            <person name="Yandava C."/>
            <person name="Burger G."/>
            <person name="Gray M.W."/>
            <person name="Holland P.W.H."/>
            <person name="King N."/>
            <person name="Lang F.B.F."/>
            <person name="Roger A.J."/>
            <person name="Ruiz-Trillo I."/>
            <person name="Haas B."/>
            <person name="Nusbaum C."/>
            <person name="Birren B."/>
        </authorList>
    </citation>
    <scope>NUCLEOTIDE SEQUENCE [LARGE SCALE GENOMIC DNA]</scope>
    <source>
        <strain evidence="1 2">JP610</strain>
    </source>
</reference>
<name>A0A0L0F2H3_9EUKA</name>
<gene>
    <name evidence="1" type="ORF">SARC_16648</name>
</gene>
<evidence type="ECO:0000313" key="1">
    <source>
        <dbReference type="EMBL" id="KNC70816.1"/>
    </source>
</evidence>
<accession>A0A0L0F2H3</accession>
<evidence type="ECO:0000313" key="2">
    <source>
        <dbReference type="Proteomes" id="UP000054560"/>
    </source>
</evidence>
<dbReference type="AlphaFoldDB" id="A0A0L0F2H3"/>
<organism evidence="1 2">
    <name type="scientific">Sphaeroforma arctica JP610</name>
    <dbReference type="NCBI Taxonomy" id="667725"/>
    <lineage>
        <taxon>Eukaryota</taxon>
        <taxon>Ichthyosporea</taxon>
        <taxon>Ichthyophonida</taxon>
        <taxon>Sphaeroforma</taxon>
    </lineage>
</organism>
<sequence length="107" mass="11695">MLSDFGTSAGDTLNDGFTLNEPKQGMRVLIKTQWDSGVSAHESVQTHVNDSTQRSLQACTRKGERESGALNEKVDPNQCVAWSVRNLIAWTSPALSLSKQGISRMCL</sequence>
<dbReference type="RefSeq" id="XP_014144718.1">
    <property type="nucleotide sequence ID" value="XM_014289243.1"/>
</dbReference>
<dbReference type="GeneID" id="25917152"/>
<proteinExistence type="predicted"/>
<protein>
    <submittedName>
        <fullName evidence="1">Uncharacterized protein</fullName>
    </submittedName>
</protein>
<dbReference type="Proteomes" id="UP000054560">
    <property type="component" value="Unassembled WGS sequence"/>
</dbReference>
<dbReference type="EMBL" id="KQ250186">
    <property type="protein sequence ID" value="KNC70816.1"/>
    <property type="molecule type" value="Genomic_DNA"/>
</dbReference>